<proteinExistence type="predicted"/>
<dbReference type="PANTHER" id="PTHR42085:SF7">
    <property type="entry name" value="F-BOX DOMAIN-CONTAINING PROTEIN"/>
    <property type="match status" value="1"/>
</dbReference>
<feature type="region of interest" description="Disordered" evidence="1">
    <location>
        <begin position="375"/>
        <end position="437"/>
    </location>
</feature>
<keyword evidence="3" id="KW-1185">Reference proteome</keyword>
<evidence type="ECO:0008006" key="4">
    <source>
        <dbReference type="Google" id="ProtNLM"/>
    </source>
</evidence>
<evidence type="ECO:0000313" key="2">
    <source>
        <dbReference type="EMBL" id="KAK6507844.1"/>
    </source>
</evidence>
<name>A0AAV9WG59_9PEZI</name>
<dbReference type="InterPro" id="IPR038883">
    <property type="entry name" value="AN11006-like"/>
</dbReference>
<evidence type="ECO:0000256" key="1">
    <source>
        <dbReference type="SAM" id="MobiDB-lite"/>
    </source>
</evidence>
<dbReference type="EMBL" id="JAVHJL010000003">
    <property type="protein sequence ID" value="KAK6507844.1"/>
    <property type="molecule type" value="Genomic_DNA"/>
</dbReference>
<protein>
    <recommendedName>
        <fullName evidence="4">F-box domain-containing protein</fullName>
    </recommendedName>
</protein>
<dbReference type="AlphaFoldDB" id="A0AAV9WG59"/>
<gene>
    <name evidence="2" type="ORF">TWF481_006266</name>
</gene>
<dbReference type="Proteomes" id="UP001370758">
    <property type="component" value="Unassembled WGS sequence"/>
</dbReference>
<reference evidence="2 3" key="1">
    <citation type="submission" date="2023-08" db="EMBL/GenBank/DDBJ databases">
        <authorList>
            <person name="Palmer J.M."/>
        </authorList>
    </citation>
    <scope>NUCLEOTIDE SEQUENCE [LARGE SCALE GENOMIC DNA]</scope>
    <source>
        <strain evidence="2 3">TWF481</strain>
    </source>
</reference>
<dbReference type="PANTHER" id="PTHR42085">
    <property type="entry name" value="F-BOX DOMAIN-CONTAINING PROTEIN"/>
    <property type="match status" value="1"/>
</dbReference>
<sequence length="451" mass="52440">MSTSASEIVRTEVPRGETCNLQPNPDYIPPFLRVPREIRDEIYKYLLYFPLPSLPGPAPKNRWSTYRRLERRPSQFEDPSRNVDILRVNKQIHDEATQFLYSVNVFLVQITTGISDQDNEASRLRSGNRTVLYDSPWETLGYFIEDGGDGKFIPYSYWTFRDCPLRLKTYSYAPRDVCWCRGCVEHVQDPSLFPIPAPRYRHLIRRVRIDFFETAMALAEKNDYEPEIARSLLLPFRYRLEEALKPVAEQVSVEIAVACIDPQLGFVFPIKDEKMYTQLIETMWPLTTGPWKSTITIPDKIREQYGHLTDSVLEICKREVVVTEEEKRHFVDMDVQEDLYVRVRNRGIYVLDHINYFPKYAQAESHYMRLCRRPKEDPVLDPTEGPTDDPTEDPVGKIQNKSGKEGLHMQPTLPSSPDDTAAKASRRKSRLWRGISDGTRKIGDKIRKVVS</sequence>
<accession>A0AAV9WG59</accession>
<comment type="caution">
    <text evidence="2">The sequence shown here is derived from an EMBL/GenBank/DDBJ whole genome shotgun (WGS) entry which is preliminary data.</text>
</comment>
<organism evidence="2 3">
    <name type="scientific">Arthrobotrys musiformis</name>
    <dbReference type="NCBI Taxonomy" id="47236"/>
    <lineage>
        <taxon>Eukaryota</taxon>
        <taxon>Fungi</taxon>
        <taxon>Dikarya</taxon>
        <taxon>Ascomycota</taxon>
        <taxon>Pezizomycotina</taxon>
        <taxon>Orbiliomycetes</taxon>
        <taxon>Orbiliales</taxon>
        <taxon>Orbiliaceae</taxon>
        <taxon>Arthrobotrys</taxon>
    </lineage>
</organism>
<evidence type="ECO:0000313" key="3">
    <source>
        <dbReference type="Proteomes" id="UP001370758"/>
    </source>
</evidence>